<dbReference type="Proteomes" id="UP000271098">
    <property type="component" value="Unassembled WGS sequence"/>
</dbReference>
<dbReference type="WBParaSite" id="GPUH_0001211001-mRNA-1">
    <property type="protein sequence ID" value="GPUH_0001211001-mRNA-1"/>
    <property type="gene ID" value="GPUH_0001211001"/>
</dbReference>
<dbReference type="PANTHER" id="PTHR22989">
    <property type="entry name" value="UNCHARACTERIZED DUF13 C.ELEGANS"/>
    <property type="match status" value="1"/>
</dbReference>
<dbReference type="AlphaFoldDB" id="A0A183DTQ5"/>
<reference evidence="3" key="1">
    <citation type="submission" date="2016-06" db="UniProtKB">
        <authorList>
            <consortium name="WormBaseParasite"/>
        </authorList>
    </citation>
    <scope>IDENTIFICATION</scope>
</reference>
<protein>
    <submittedName>
        <fullName evidence="3">FERM domain-containing protein</fullName>
    </submittedName>
</protein>
<proteinExistence type="predicted"/>
<keyword evidence="2" id="KW-1185">Reference proteome</keyword>
<evidence type="ECO:0000313" key="2">
    <source>
        <dbReference type="Proteomes" id="UP000271098"/>
    </source>
</evidence>
<sequence length="85" mass="10278">MQFELMTLLKRNGRLEQNNITVCQYNVEFHWPSPKEARRFAEYLLDTVRDARYLPLKPIKFWKIARLYALNVDDKICAERYLLKA</sequence>
<reference evidence="1 2" key="2">
    <citation type="submission" date="2018-11" db="EMBL/GenBank/DDBJ databases">
        <authorList>
            <consortium name="Pathogen Informatics"/>
        </authorList>
    </citation>
    <scope>NUCLEOTIDE SEQUENCE [LARGE SCALE GENOMIC DNA]</scope>
</reference>
<dbReference type="EMBL" id="UYRT01079034">
    <property type="protein sequence ID" value="VDN19841.1"/>
    <property type="molecule type" value="Genomic_DNA"/>
</dbReference>
<gene>
    <name evidence="1" type="ORF">GPUH_LOCUS12096</name>
</gene>
<dbReference type="PANTHER" id="PTHR22989:SF3">
    <property type="entry name" value="METHYLTRANSFERASE FKBM DOMAIN-CONTAINING PROTEIN"/>
    <property type="match status" value="1"/>
</dbReference>
<evidence type="ECO:0000313" key="3">
    <source>
        <dbReference type="WBParaSite" id="GPUH_0001211001-mRNA-1"/>
    </source>
</evidence>
<evidence type="ECO:0000313" key="1">
    <source>
        <dbReference type="EMBL" id="VDN19841.1"/>
    </source>
</evidence>
<dbReference type="OrthoDB" id="5775722at2759"/>
<name>A0A183DTQ5_9BILA</name>
<accession>A0A183DTQ5</accession>
<organism evidence="3">
    <name type="scientific">Gongylonema pulchrum</name>
    <dbReference type="NCBI Taxonomy" id="637853"/>
    <lineage>
        <taxon>Eukaryota</taxon>
        <taxon>Metazoa</taxon>
        <taxon>Ecdysozoa</taxon>
        <taxon>Nematoda</taxon>
        <taxon>Chromadorea</taxon>
        <taxon>Rhabditida</taxon>
        <taxon>Spirurina</taxon>
        <taxon>Spiruromorpha</taxon>
        <taxon>Spiruroidea</taxon>
        <taxon>Gongylonematidae</taxon>
        <taxon>Gongylonema</taxon>
    </lineage>
</organism>